<proteinExistence type="inferred from homology"/>
<dbReference type="PANTHER" id="PTHR43699:SF1">
    <property type="entry name" value="3-DEHYDROQUINATE DEHYDRATASE"/>
    <property type="match status" value="1"/>
</dbReference>
<dbReference type="AlphaFoldDB" id="A0A0F9P319"/>
<evidence type="ECO:0000256" key="4">
    <source>
        <dbReference type="ARBA" id="ARBA00023270"/>
    </source>
</evidence>
<reference evidence="5" key="1">
    <citation type="journal article" date="2015" name="Nature">
        <title>Complex archaea that bridge the gap between prokaryotes and eukaryotes.</title>
        <authorList>
            <person name="Spang A."/>
            <person name="Saw J.H."/>
            <person name="Jorgensen S.L."/>
            <person name="Zaremba-Niedzwiedzka K."/>
            <person name="Martijn J."/>
            <person name="Lind A.E."/>
            <person name="van Eijk R."/>
            <person name="Schleper C."/>
            <person name="Guy L."/>
            <person name="Ettema T.J."/>
        </authorList>
    </citation>
    <scope>NUCLEOTIDE SEQUENCE</scope>
</reference>
<dbReference type="PANTHER" id="PTHR43699">
    <property type="entry name" value="3-DEHYDROQUINATE DEHYDRATASE"/>
    <property type="match status" value="1"/>
</dbReference>
<dbReference type="CDD" id="cd00502">
    <property type="entry name" value="DHQase_I"/>
    <property type="match status" value="1"/>
</dbReference>
<dbReference type="GO" id="GO:0003855">
    <property type="term" value="F:3-dehydroquinate dehydratase activity"/>
    <property type="evidence" value="ECO:0007669"/>
    <property type="project" value="UniProtKB-EC"/>
</dbReference>
<dbReference type="Gene3D" id="3.20.20.70">
    <property type="entry name" value="Aldolase class I"/>
    <property type="match status" value="1"/>
</dbReference>
<dbReference type="InterPro" id="IPR013785">
    <property type="entry name" value="Aldolase_TIM"/>
</dbReference>
<dbReference type="HAMAP" id="MF_00214">
    <property type="entry name" value="AroD"/>
    <property type="match status" value="1"/>
</dbReference>
<dbReference type="Pfam" id="PF01487">
    <property type="entry name" value="DHquinase_I"/>
    <property type="match status" value="1"/>
</dbReference>
<comment type="catalytic activity">
    <reaction evidence="1">
        <text>3-dehydroquinate = 3-dehydroshikimate + H2O</text>
        <dbReference type="Rhea" id="RHEA:21096"/>
        <dbReference type="ChEBI" id="CHEBI:15377"/>
        <dbReference type="ChEBI" id="CHEBI:16630"/>
        <dbReference type="ChEBI" id="CHEBI:32364"/>
        <dbReference type="EC" id="4.2.1.10"/>
    </reaction>
</comment>
<dbReference type="NCBIfam" id="TIGR01093">
    <property type="entry name" value="aroD"/>
    <property type="match status" value="1"/>
</dbReference>
<dbReference type="SUPFAM" id="SSF51569">
    <property type="entry name" value="Aldolase"/>
    <property type="match status" value="1"/>
</dbReference>
<comment type="caution">
    <text evidence="5">The sequence shown here is derived from an EMBL/GenBank/DDBJ whole genome shotgun (WGS) entry which is preliminary data.</text>
</comment>
<evidence type="ECO:0000256" key="2">
    <source>
        <dbReference type="ARBA" id="ARBA00012060"/>
    </source>
</evidence>
<keyword evidence="3" id="KW-0456">Lyase</keyword>
<evidence type="ECO:0000256" key="1">
    <source>
        <dbReference type="ARBA" id="ARBA00001864"/>
    </source>
</evidence>
<accession>A0A0F9P319</accession>
<dbReference type="EC" id="4.2.1.10" evidence="2"/>
<dbReference type="GO" id="GO:0046279">
    <property type="term" value="P:3,4-dihydroxybenzoate biosynthetic process"/>
    <property type="evidence" value="ECO:0007669"/>
    <property type="project" value="TreeGrafter"/>
</dbReference>
<gene>
    <name evidence="5" type="ORF">LCGC14_0894530</name>
</gene>
<dbReference type="InterPro" id="IPR001381">
    <property type="entry name" value="DHquinase_I"/>
</dbReference>
<organism evidence="5">
    <name type="scientific">marine sediment metagenome</name>
    <dbReference type="NCBI Taxonomy" id="412755"/>
    <lineage>
        <taxon>unclassified sequences</taxon>
        <taxon>metagenomes</taxon>
        <taxon>ecological metagenomes</taxon>
    </lineage>
</organism>
<sequence length="250" mass="29145">MKYKICVPIPIKSINVSENALLIKKVLDTSPNLVELRFDYLSKVQFLTKDFTRSLLNDIQYKVPVILTFRNSVEGGQIEILEDERFQIYKMFLEAKPKFVDIEINTEKEILNKIMESALRNKVTLIFSFHDFEKTPTYTKASNLLDNFYKELINMMAIDSKLVENCIFKLVFTAHSFEDNLIPLKLCKIHASKKFKLISFCMGDMGLFSRIFCVYSGSFFTYASFEEKTAPGQKNISEIREILKLMNFRI</sequence>
<evidence type="ECO:0000313" key="5">
    <source>
        <dbReference type="EMBL" id="KKN24474.1"/>
    </source>
</evidence>
<dbReference type="EMBL" id="LAZR01002880">
    <property type="protein sequence ID" value="KKN24474.1"/>
    <property type="molecule type" value="Genomic_DNA"/>
</dbReference>
<keyword evidence="4" id="KW-0704">Schiff base</keyword>
<evidence type="ECO:0000256" key="3">
    <source>
        <dbReference type="ARBA" id="ARBA00023239"/>
    </source>
</evidence>
<name>A0A0F9P319_9ZZZZ</name>
<dbReference type="InterPro" id="IPR050146">
    <property type="entry name" value="Type-I_3-dehydroquinase"/>
</dbReference>
<protein>
    <recommendedName>
        <fullName evidence="2">3-dehydroquinate dehydratase</fullName>
        <ecNumber evidence="2">4.2.1.10</ecNumber>
    </recommendedName>
</protein>